<evidence type="ECO:0000313" key="7">
    <source>
        <dbReference type="EMBL" id="CAH3038421.1"/>
    </source>
</evidence>
<protein>
    <recommendedName>
        <fullName evidence="6">tRNA-binding domain-containing protein</fullName>
    </recommendedName>
</protein>
<proteinExistence type="predicted"/>
<feature type="compositionally biased region" description="Basic and acidic residues" evidence="5">
    <location>
        <begin position="158"/>
        <end position="184"/>
    </location>
</feature>
<dbReference type="Proteomes" id="UP001159427">
    <property type="component" value="Unassembled WGS sequence"/>
</dbReference>
<keyword evidence="2 3" id="KW-0694">RNA-binding</keyword>
<keyword evidence="8" id="KW-1185">Reference proteome</keyword>
<gene>
    <name evidence="7" type="ORF">PEVE_00039864</name>
</gene>
<name>A0ABN8N2F1_9CNID</name>
<evidence type="ECO:0000256" key="4">
    <source>
        <dbReference type="SAM" id="Coils"/>
    </source>
</evidence>
<reference evidence="7 8" key="1">
    <citation type="submission" date="2022-05" db="EMBL/GenBank/DDBJ databases">
        <authorList>
            <consortium name="Genoscope - CEA"/>
            <person name="William W."/>
        </authorList>
    </citation>
    <scope>NUCLEOTIDE SEQUENCE [LARGE SCALE GENOMIC DNA]</scope>
</reference>
<evidence type="ECO:0000256" key="1">
    <source>
        <dbReference type="ARBA" id="ARBA00022555"/>
    </source>
</evidence>
<accession>A0ABN8N2F1</accession>
<keyword evidence="4" id="KW-0175">Coiled coil</keyword>
<dbReference type="InterPro" id="IPR012340">
    <property type="entry name" value="NA-bd_OB-fold"/>
</dbReference>
<evidence type="ECO:0000256" key="3">
    <source>
        <dbReference type="PROSITE-ProRule" id="PRU00209"/>
    </source>
</evidence>
<evidence type="ECO:0000256" key="2">
    <source>
        <dbReference type="ARBA" id="ARBA00022884"/>
    </source>
</evidence>
<feature type="coiled-coil region" evidence="4">
    <location>
        <begin position="39"/>
        <end position="107"/>
    </location>
</feature>
<dbReference type="InterPro" id="IPR051270">
    <property type="entry name" value="Tyrosine-tRNA_ligase_regulator"/>
</dbReference>
<sequence>MWCRRLTFCDINRILFSSSGVLRKIFRTRVSMVTGGDVVERLEKRAVEAEETISLLKSQLLFLQKAAERKSKPTGIKDRISALKQENERLKQEADKLKAELEYWEVRNGLKQVALPNAKQAASCEVQMMEQMAAAEPAEVKPTEKPEEKPPAKKPKKEKAEKKGKDKNAGKEEQPGSTEPDVHHIDFRVGKILSAKRHPDADTLFVEEIDVGEETPRTVCSGLVGSVQLEELQDRMVIVMCNLKPVKMRGIMSQAMVMCSANEDRSKFEVLDPPAGCVPGDRVTFEGFPGEPDKQLNPKKKIWEQVKPHLRTSAAGVACYKDVPFTVAGKGVCTSRSLKNATVC</sequence>
<dbReference type="Gene3D" id="2.40.50.140">
    <property type="entry name" value="Nucleic acid-binding proteins"/>
    <property type="match status" value="1"/>
</dbReference>
<feature type="domain" description="TRNA-binding" evidence="6">
    <location>
        <begin position="181"/>
        <end position="284"/>
    </location>
</feature>
<evidence type="ECO:0000256" key="5">
    <source>
        <dbReference type="SAM" id="MobiDB-lite"/>
    </source>
</evidence>
<dbReference type="PANTHER" id="PTHR11586:SF33">
    <property type="entry name" value="AMINOACYL TRNA SYNTHASE COMPLEX-INTERACTING MULTIFUNCTIONAL PROTEIN 1"/>
    <property type="match status" value="1"/>
</dbReference>
<dbReference type="PROSITE" id="PS50886">
    <property type="entry name" value="TRBD"/>
    <property type="match status" value="1"/>
</dbReference>
<feature type="region of interest" description="Disordered" evidence="5">
    <location>
        <begin position="133"/>
        <end position="184"/>
    </location>
</feature>
<dbReference type="InterPro" id="IPR002547">
    <property type="entry name" value="tRNA-bd_dom"/>
</dbReference>
<dbReference type="EMBL" id="CALNXI010000711">
    <property type="protein sequence ID" value="CAH3038421.1"/>
    <property type="molecule type" value="Genomic_DNA"/>
</dbReference>
<organism evidence="7 8">
    <name type="scientific">Porites evermanni</name>
    <dbReference type="NCBI Taxonomy" id="104178"/>
    <lineage>
        <taxon>Eukaryota</taxon>
        <taxon>Metazoa</taxon>
        <taxon>Cnidaria</taxon>
        <taxon>Anthozoa</taxon>
        <taxon>Hexacorallia</taxon>
        <taxon>Scleractinia</taxon>
        <taxon>Fungiina</taxon>
        <taxon>Poritidae</taxon>
        <taxon>Porites</taxon>
    </lineage>
</organism>
<dbReference type="PANTHER" id="PTHR11586">
    <property type="entry name" value="TRNA-AMINOACYLATION COFACTOR ARC1 FAMILY MEMBER"/>
    <property type="match status" value="1"/>
</dbReference>
<feature type="compositionally biased region" description="Basic and acidic residues" evidence="5">
    <location>
        <begin position="138"/>
        <end position="151"/>
    </location>
</feature>
<dbReference type="CDD" id="cd02799">
    <property type="entry name" value="tRNA_bind_EMAP-II_like"/>
    <property type="match status" value="1"/>
</dbReference>
<dbReference type="SUPFAM" id="SSF50249">
    <property type="entry name" value="Nucleic acid-binding proteins"/>
    <property type="match status" value="1"/>
</dbReference>
<evidence type="ECO:0000313" key="8">
    <source>
        <dbReference type="Proteomes" id="UP001159427"/>
    </source>
</evidence>
<dbReference type="Gene3D" id="1.20.5.340">
    <property type="match status" value="1"/>
</dbReference>
<keyword evidence="1 3" id="KW-0820">tRNA-binding</keyword>
<evidence type="ECO:0000259" key="6">
    <source>
        <dbReference type="PROSITE" id="PS50886"/>
    </source>
</evidence>
<comment type="caution">
    <text evidence="7">The sequence shown here is derived from an EMBL/GenBank/DDBJ whole genome shotgun (WGS) entry which is preliminary data.</text>
</comment>
<dbReference type="Pfam" id="PF01588">
    <property type="entry name" value="tRNA_bind"/>
    <property type="match status" value="1"/>
</dbReference>